<dbReference type="AlphaFoldDB" id="A0A2P7AQ80"/>
<keyword evidence="3" id="KW-0804">Transcription</keyword>
<evidence type="ECO:0000256" key="1">
    <source>
        <dbReference type="ARBA" id="ARBA00023015"/>
    </source>
</evidence>
<dbReference type="PANTHER" id="PTHR47506:SF1">
    <property type="entry name" value="HTH-TYPE TRANSCRIPTIONAL REGULATOR YJDC"/>
    <property type="match status" value="1"/>
</dbReference>
<accession>A0A2P7AQ80</accession>
<feature type="DNA-binding region" description="H-T-H motif" evidence="4">
    <location>
        <begin position="28"/>
        <end position="47"/>
    </location>
</feature>
<sequence length="202" mass="22084">MKSMTSTSEKILDIAQSLIVAGGYNGFSYADISAAIGIRRASIHHHFPTKAELVSVLVDRYRRQAEAGLKSLGEQVSSPAEQLQSYLNYWQTCIRDASPPFCVCAMLAGETQMLPEEVASQVRAHFHSLASWLTSVLSAGAEQGLFRLNKRPEEEAQMLMASVHGAMLSARAFGDPGLFTKIVNPQITKLLSPDCLRTAQSR</sequence>
<organism evidence="6 7">
    <name type="scientific">Phyllobacterium sophorae</name>
    <dbReference type="NCBI Taxonomy" id="1520277"/>
    <lineage>
        <taxon>Bacteria</taxon>
        <taxon>Pseudomonadati</taxon>
        <taxon>Pseudomonadota</taxon>
        <taxon>Alphaproteobacteria</taxon>
        <taxon>Hyphomicrobiales</taxon>
        <taxon>Phyllobacteriaceae</taxon>
        <taxon>Phyllobacterium</taxon>
    </lineage>
</organism>
<evidence type="ECO:0000313" key="6">
    <source>
        <dbReference type="EMBL" id="PSH56377.1"/>
    </source>
</evidence>
<dbReference type="Gene3D" id="1.10.357.10">
    <property type="entry name" value="Tetracycline Repressor, domain 2"/>
    <property type="match status" value="1"/>
</dbReference>
<dbReference type="EMBL" id="PGGM01000023">
    <property type="protein sequence ID" value="PSH56377.1"/>
    <property type="molecule type" value="Genomic_DNA"/>
</dbReference>
<dbReference type="Proteomes" id="UP000241764">
    <property type="component" value="Unassembled WGS sequence"/>
</dbReference>
<dbReference type="InterPro" id="IPR011075">
    <property type="entry name" value="TetR_C"/>
</dbReference>
<comment type="caution">
    <text evidence="6">The sequence shown here is derived from an EMBL/GenBank/DDBJ whole genome shotgun (WGS) entry which is preliminary data.</text>
</comment>
<keyword evidence="1" id="KW-0805">Transcription regulation</keyword>
<dbReference type="Pfam" id="PF00440">
    <property type="entry name" value="TetR_N"/>
    <property type="match status" value="1"/>
</dbReference>
<reference evidence="7" key="1">
    <citation type="submission" date="2017-11" db="EMBL/GenBank/DDBJ databases">
        <authorList>
            <person name="Kuznetsova I."/>
            <person name="Sazanova A."/>
            <person name="Chirak E."/>
            <person name="Safronova V."/>
            <person name="Willems A."/>
        </authorList>
    </citation>
    <scope>NUCLEOTIDE SEQUENCE [LARGE SCALE GENOMIC DNA]</scope>
    <source>
        <strain evidence="7">CCBAU 03422</strain>
    </source>
</reference>
<evidence type="ECO:0000256" key="3">
    <source>
        <dbReference type="ARBA" id="ARBA00023163"/>
    </source>
</evidence>
<gene>
    <name evidence="6" type="ORF">CU103_29790</name>
</gene>
<evidence type="ECO:0000313" key="7">
    <source>
        <dbReference type="Proteomes" id="UP000241764"/>
    </source>
</evidence>
<dbReference type="InterPro" id="IPR036271">
    <property type="entry name" value="Tet_transcr_reg_TetR-rel_C_sf"/>
</dbReference>
<protein>
    <submittedName>
        <fullName evidence="6">TetR family transcriptional regulator</fullName>
    </submittedName>
</protein>
<keyword evidence="7" id="KW-1185">Reference proteome</keyword>
<evidence type="ECO:0000259" key="5">
    <source>
        <dbReference type="PROSITE" id="PS50977"/>
    </source>
</evidence>
<dbReference type="SUPFAM" id="SSF48498">
    <property type="entry name" value="Tetracyclin repressor-like, C-terminal domain"/>
    <property type="match status" value="1"/>
</dbReference>
<proteinExistence type="predicted"/>
<name>A0A2P7AQ80_9HYPH</name>
<dbReference type="PRINTS" id="PR00455">
    <property type="entry name" value="HTHTETR"/>
</dbReference>
<evidence type="ECO:0000256" key="2">
    <source>
        <dbReference type="ARBA" id="ARBA00023125"/>
    </source>
</evidence>
<dbReference type="PROSITE" id="PS50977">
    <property type="entry name" value="HTH_TETR_2"/>
    <property type="match status" value="1"/>
</dbReference>
<dbReference type="PANTHER" id="PTHR47506">
    <property type="entry name" value="TRANSCRIPTIONAL REGULATORY PROTEIN"/>
    <property type="match status" value="1"/>
</dbReference>
<dbReference type="RefSeq" id="WP_106667651.1">
    <property type="nucleotide sequence ID" value="NZ_PGGM01000023.1"/>
</dbReference>
<dbReference type="Pfam" id="PF16925">
    <property type="entry name" value="TetR_C_13"/>
    <property type="match status" value="1"/>
</dbReference>
<keyword evidence="2 4" id="KW-0238">DNA-binding</keyword>
<evidence type="ECO:0000256" key="4">
    <source>
        <dbReference type="PROSITE-ProRule" id="PRU00335"/>
    </source>
</evidence>
<dbReference type="InterPro" id="IPR009057">
    <property type="entry name" value="Homeodomain-like_sf"/>
</dbReference>
<dbReference type="OrthoDB" id="9809772at2"/>
<feature type="domain" description="HTH tetR-type" evidence="5">
    <location>
        <begin position="5"/>
        <end position="65"/>
    </location>
</feature>
<dbReference type="SUPFAM" id="SSF46689">
    <property type="entry name" value="Homeodomain-like"/>
    <property type="match status" value="1"/>
</dbReference>
<dbReference type="InterPro" id="IPR001647">
    <property type="entry name" value="HTH_TetR"/>
</dbReference>
<dbReference type="GO" id="GO:0003677">
    <property type="term" value="F:DNA binding"/>
    <property type="evidence" value="ECO:0007669"/>
    <property type="project" value="UniProtKB-UniRule"/>
</dbReference>